<comment type="subcellular location">
    <subcellularLocation>
        <location evidence="1 7">Endoplasmic reticulum membrane</location>
        <topology evidence="1 7">Peripheral membrane protein</topology>
        <orientation evidence="1 7">Lumenal side</orientation>
    </subcellularLocation>
</comment>
<dbReference type="Pfam" id="PF07915">
    <property type="entry name" value="PRKCSH"/>
    <property type="match status" value="1"/>
</dbReference>
<reference evidence="11" key="1">
    <citation type="submission" date="2023-06" db="EMBL/GenBank/DDBJ databases">
        <title>Genome-scale phylogeny and comparative genomics of the fungal order Sordariales.</title>
        <authorList>
            <consortium name="Lawrence Berkeley National Laboratory"/>
            <person name="Hensen N."/>
            <person name="Bonometti L."/>
            <person name="Westerberg I."/>
            <person name="Brannstrom I.O."/>
            <person name="Guillou S."/>
            <person name="Cros-Aarteil S."/>
            <person name="Calhoun S."/>
            <person name="Haridas S."/>
            <person name="Kuo A."/>
            <person name="Mondo S."/>
            <person name="Pangilinan J."/>
            <person name="Riley R."/>
            <person name="Labutti K."/>
            <person name="Andreopoulos B."/>
            <person name="Lipzen A."/>
            <person name="Chen C."/>
            <person name="Yanf M."/>
            <person name="Daum C."/>
            <person name="Ng V."/>
            <person name="Clum A."/>
            <person name="Steindorff A."/>
            <person name="Ohm R."/>
            <person name="Martin F."/>
            <person name="Silar P."/>
            <person name="Natvig D."/>
            <person name="Lalanne C."/>
            <person name="Gautier V."/>
            <person name="Ament-Velasquez S.L."/>
            <person name="Kruys A."/>
            <person name="Hutchinson M.I."/>
            <person name="Powell A.J."/>
            <person name="Barry K."/>
            <person name="Miller A.N."/>
            <person name="Grigoriev I.V."/>
            <person name="Debuchy R."/>
            <person name="Gladieux P."/>
            <person name="Thoren M.H."/>
            <person name="Johannesson H."/>
        </authorList>
    </citation>
    <scope>NUCLEOTIDE SEQUENCE</scope>
    <source>
        <strain evidence="11">CBS 307.81</strain>
    </source>
</reference>
<evidence type="ECO:0000256" key="5">
    <source>
        <dbReference type="ARBA" id="ARBA00022824"/>
    </source>
</evidence>
<name>A0AA40D8X5_9PEZI</name>
<dbReference type="GO" id="GO:0030968">
    <property type="term" value="P:endoplasmic reticulum unfolded protein response"/>
    <property type="evidence" value="ECO:0007669"/>
    <property type="project" value="UniProtKB-UniRule"/>
</dbReference>
<dbReference type="EMBL" id="JAULSY010000068">
    <property type="protein sequence ID" value="KAK0667645.1"/>
    <property type="molecule type" value="Genomic_DNA"/>
</dbReference>
<comment type="similarity">
    <text evidence="2 7">Belongs to the OS-9 family.</text>
</comment>
<keyword evidence="4 7" id="KW-0430">Lectin</keyword>
<dbReference type="SUPFAM" id="SSF50911">
    <property type="entry name" value="Mannose 6-phosphate receptor domain"/>
    <property type="match status" value="1"/>
</dbReference>
<dbReference type="AlphaFoldDB" id="A0AA40D8X5"/>
<feature type="region of interest" description="Disordered" evidence="8">
    <location>
        <begin position="210"/>
        <end position="239"/>
    </location>
</feature>
<dbReference type="PANTHER" id="PTHR15414">
    <property type="entry name" value="OS-9-RELATED"/>
    <property type="match status" value="1"/>
</dbReference>
<protein>
    <recommendedName>
        <fullName evidence="7">Endoplasmic reticulum lectin</fullName>
    </recommendedName>
    <alternativeName>
        <fullName evidence="7">Protein OS-9 homolog</fullName>
    </alternativeName>
</protein>
<feature type="chain" id="PRO_5041465315" description="Endoplasmic reticulum lectin" evidence="9">
    <location>
        <begin position="18"/>
        <end position="558"/>
    </location>
</feature>
<keyword evidence="5 7" id="KW-0256">Endoplasmic reticulum</keyword>
<feature type="region of interest" description="Disordered" evidence="8">
    <location>
        <begin position="496"/>
        <end position="558"/>
    </location>
</feature>
<dbReference type="GO" id="GO:0005788">
    <property type="term" value="C:endoplasmic reticulum lumen"/>
    <property type="evidence" value="ECO:0007669"/>
    <property type="project" value="UniProtKB-UniRule"/>
</dbReference>
<evidence type="ECO:0000256" key="7">
    <source>
        <dbReference type="RuleBase" id="RU369099"/>
    </source>
</evidence>
<dbReference type="GO" id="GO:0030246">
    <property type="term" value="F:carbohydrate binding"/>
    <property type="evidence" value="ECO:0007669"/>
    <property type="project" value="UniProtKB-UniRule"/>
</dbReference>
<dbReference type="GO" id="GO:0030970">
    <property type="term" value="P:retrograde protein transport, ER to cytosol"/>
    <property type="evidence" value="ECO:0007669"/>
    <property type="project" value="TreeGrafter"/>
</dbReference>
<dbReference type="GO" id="GO:0005789">
    <property type="term" value="C:endoplasmic reticulum membrane"/>
    <property type="evidence" value="ECO:0007669"/>
    <property type="project" value="UniProtKB-SubCell"/>
</dbReference>
<dbReference type="Gene3D" id="2.70.130.10">
    <property type="entry name" value="Mannose-6-phosphate receptor binding domain"/>
    <property type="match status" value="1"/>
</dbReference>
<proteinExistence type="inferred from homology"/>
<accession>A0AA40D8X5</accession>
<organism evidence="11 12">
    <name type="scientific">Cercophora samala</name>
    <dbReference type="NCBI Taxonomy" id="330535"/>
    <lineage>
        <taxon>Eukaryota</taxon>
        <taxon>Fungi</taxon>
        <taxon>Dikarya</taxon>
        <taxon>Ascomycota</taxon>
        <taxon>Pezizomycotina</taxon>
        <taxon>Sordariomycetes</taxon>
        <taxon>Sordariomycetidae</taxon>
        <taxon>Sordariales</taxon>
        <taxon>Lasiosphaeriaceae</taxon>
        <taxon>Cercophora</taxon>
    </lineage>
</organism>
<evidence type="ECO:0000256" key="9">
    <source>
        <dbReference type="SAM" id="SignalP"/>
    </source>
</evidence>
<keyword evidence="6" id="KW-1015">Disulfide bond</keyword>
<feature type="compositionally biased region" description="Basic and acidic residues" evidence="8">
    <location>
        <begin position="534"/>
        <end position="543"/>
    </location>
</feature>
<dbReference type="Proteomes" id="UP001174997">
    <property type="component" value="Unassembled WGS sequence"/>
</dbReference>
<comment type="caution">
    <text evidence="11">The sequence shown here is derived from an EMBL/GenBank/DDBJ whole genome shotgun (WGS) entry which is preliminary data.</text>
</comment>
<evidence type="ECO:0000256" key="3">
    <source>
        <dbReference type="ARBA" id="ARBA00022729"/>
    </source>
</evidence>
<evidence type="ECO:0000259" key="10">
    <source>
        <dbReference type="PROSITE" id="PS51914"/>
    </source>
</evidence>
<evidence type="ECO:0000256" key="4">
    <source>
        <dbReference type="ARBA" id="ARBA00022734"/>
    </source>
</evidence>
<feature type="domain" description="MRH" evidence="10">
    <location>
        <begin position="159"/>
        <end position="307"/>
    </location>
</feature>
<keyword evidence="7" id="KW-0472">Membrane</keyword>
<feature type="compositionally biased region" description="Low complexity" evidence="8">
    <location>
        <begin position="59"/>
        <end position="72"/>
    </location>
</feature>
<comment type="function">
    <text evidence="7">Lectin involved in the quality control of the secretory pathway. As a member of the endoplasmic reticulum-associated degradation lumenal (ERAD-L) surveillance system, targets misfolded endoplasmic reticulum lumenal glycoproteins for degradation.</text>
</comment>
<feature type="region of interest" description="Disordered" evidence="8">
    <location>
        <begin position="59"/>
        <end position="101"/>
    </location>
</feature>
<dbReference type="InterPro" id="IPR012913">
    <property type="entry name" value="OS9-like_dom"/>
</dbReference>
<dbReference type="InterPro" id="IPR044865">
    <property type="entry name" value="MRH_dom"/>
</dbReference>
<feature type="compositionally biased region" description="Basic residues" evidence="8">
    <location>
        <begin position="517"/>
        <end position="528"/>
    </location>
</feature>
<keyword evidence="3 9" id="KW-0732">Signal</keyword>
<dbReference type="PANTHER" id="PTHR15414:SF0">
    <property type="entry name" value="ENDOPLASMIC RETICULUM LECTIN 1"/>
    <property type="match status" value="1"/>
</dbReference>
<sequence length="558" mass="61375">MRRLNLVLLASLQLCRARQPSFSIHEDLLAHPQFEIVFSDQFISEADALALLDTQSQSSSFPAAAPTPSSQTELASPSTETNADNGQPNPEDTDDDSNPVSETYELVNSAPWKYLCTVPVLAPPPTLNQTATELAKAEEAREMSRASAKGWELMSGLEGHCLYFMSGWWSYSFCYGKDVVQFHALPRGTEGGPPVRDESSQEYVLGRALPASEQKQQQQQQQQQQPKEGQEKSLAPPNSELQVKGDQRYLVQKFEGGTICDLTNKPRTIEVQYHCHPGVAGDRISWIKEVTICTYLMVVQTPRLCDDVAFLPPKVTRRHPVTCKQIVSSEEEESAWRYQKQVEAGGVLEGTGERAKVKVGRPNGGAENNPFSGMTIGGVVVGGQKILGGKVNADGTPAFKLMPPRHISALATPKTATVTHVLLAKEKEGAPIERLSPEKLEELGIKDSFLDEMEDQLEAVSGGEGWRVEVVDAPGQERQYVVYQMLDNGADAIDLEKKHTLPPGGAQDKTKGEKQKTATKKQKPKAKKPAGQQEKTEGKKPRLDDEDEGSREEFKDEL</sequence>
<evidence type="ECO:0000313" key="12">
    <source>
        <dbReference type="Proteomes" id="UP001174997"/>
    </source>
</evidence>
<feature type="compositionally biased region" description="Polar residues" evidence="8">
    <location>
        <begin position="73"/>
        <end position="90"/>
    </location>
</feature>
<evidence type="ECO:0000256" key="1">
    <source>
        <dbReference type="ARBA" id="ARBA00004367"/>
    </source>
</evidence>
<evidence type="ECO:0000256" key="6">
    <source>
        <dbReference type="ARBA" id="ARBA00023157"/>
    </source>
</evidence>
<dbReference type="PROSITE" id="PS51914">
    <property type="entry name" value="MRH"/>
    <property type="match status" value="1"/>
</dbReference>
<evidence type="ECO:0000313" key="11">
    <source>
        <dbReference type="EMBL" id="KAK0667645.1"/>
    </source>
</evidence>
<dbReference type="InterPro" id="IPR045149">
    <property type="entry name" value="OS-9-like"/>
</dbReference>
<feature type="compositionally biased region" description="Low complexity" evidence="8">
    <location>
        <begin position="213"/>
        <end position="227"/>
    </location>
</feature>
<keyword evidence="12" id="KW-1185">Reference proteome</keyword>
<dbReference type="InterPro" id="IPR009011">
    <property type="entry name" value="Man6P_isomerase_rcpt-bd_dom_sf"/>
</dbReference>
<evidence type="ECO:0000256" key="8">
    <source>
        <dbReference type="SAM" id="MobiDB-lite"/>
    </source>
</evidence>
<evidence type="ECO:0000256" key="2">
    <source>
        <dbReference type="ARBA" id="ARBA00009918"/>
    </source>
</evidence>
<feature type="signal peptide" evidence="9">
    <location>
        <begin position="1"/>
        <end position="17"/>
    </location>
</feature>
<gene>
    <name evidence="11" type="ORF">QBC41DRAFT_278420</name>
</gene>